<evidence type="ECO:0000313" key="6">
    <source>
        <dbReference type="Proteomes" id="UP000693672"/>
    </source>
</evidence>
<keyword evidence="1" id="KW-0238">DNA-binding</keyword>
<protein>
    <recommendedName>
        <fullName evidence="7">Recombinase zinc beta ribbon domain-containing protein</fullName>
    </recommendedName>
</protein>
<sequence>MDNPFFVGKVRYNRYTNWSERRRKGKNPNPLLVDGHHPPIIVEELWEKVQFLRERKAYTSTKRFHGNYELTGLIRCPQCGAAMTASRTNSKDKHGQPLILMYYSCGAFRSKGSAVCGANSVRKKDAERYVIDRIKQALAKPHILQAIVKSVNDRKGNQVKPLQEGLSTIRSALADVQAKKLRYLDLYENDQFDSSLFAGRLSKLEGEINRLHARWSELELDGNHSPPVSYETVRSLIARLDHLLDASSTDQRKTLLHLIIKKITVDDHRQIDKIEMTFDETTEHHFLSQAPSACTTAEGAFPFDGKTPKHSLTITF</sequence>
<evidence type="ECO:0008006" key="7">
    <source>
        <dbReference type="Google" id="ProtNLM"/>
    </source>
</evidence>
<evidence type="ECO:0000256" key="1">
    <source>
        <dbReference type="ARBA" id="ARBA00023125"/>
    </source>
</evidence>
<evidence type="ECO:0000259" key="3">
    <source>
        <dbReference type="Pfam" id="PF07508"/>
    </source>
</evidence>
<dbReference type="Pfam" id="PF07508">
    <property type="entry name" value="Recombinase"/>
    <property type="match status" value="1"/>
</dbReference>
<accession>A0A916K9Z1</accession>
<dbReference type="Proteomes" id="UP000693672">
    <property type="component" value="Unassembled WGS sequence"/>
</dbReference>
<feature type="domain" description="Recombinase zinc beta ribbon" evidence="4">
    <location>
        <begin position="70"/>
        <end position="135"/>
    </location>
</feature>
<dbReference type="GO" id="GO:0003677">
    <property type="term" value="F:DNA binding"/>
    <property type="evidence" value="ECO:0007669"/>
    <property type="project" value="UniProtKB-KW"/>
</dbReference>
<reference evidence="5" key="1">
    <citation type="submission" date="2021-06" db="EMBL/GenBank/DDBJ databases">
        <authorList>
            <person name="Criscuolo A."/>
        </authorList>
    </citation>
    <scope>NUCLEOTIDE SEQUENCE</scope>
    <source>
        <strain evidence="5">CIP111600</strain>
    </source>
</reference>
<dbReference type="PANTHER" id="PTHR30461:SF2">
    <property type="entry name" value="SERINE RECOMBINASE PINE-RELATED"/>
    <property type="match status" value="1"/>
</dbReference>
<proteinExistence type="predicted"/>
<evidence type="ECO:0000313" key="5">
    <source>
        <dbReference type="EMBL" id="CAG7649679.1"/>
    </source>
</evidence>
<dbReference type="InterPro" id="IPR050639">
    <property type="entry name" value="SSR_resolvase"/>
</dbReference>
<dbReference type="AlphaFoldDB" id="A0A916K9Z1"/>
<dbReference type="InterPro" id="IPR011109">
    <property type="entry name" value="DNA_bind_recombinase_dom"/>
</dbReference>
<dbReference type="PANTHER" id="PTHR30461">
    <property type="entry name" value="DNA-INVERTASE FROM LAMBDOID PROPHAGE"/>
    <property type="match status" value="1"/>
</dbReference>
<keyword evidence="2" id="KW-0233">DNA recombination</keyword>
<dbReference type="EMBL" id="CAJVAS010000050">
    <property type="protein sequence ID" value="CAG7649679.1"/>
    <property type="molecule type" value="Genomic_DNA"/>
</dbReference>
<organism evidence="5 6">
    <name type="scientific">Paenibacillus solanacearum</name>
    <dbReference type="NCBI Taxonomy" id="2048548"/>
    <lineage>
        <taxon>Bacteria</taxon>
        <taxon>Bacillati</taxon>
        <taxon>Bacillota</taxon>
        <taxon>Bacilli</taxon>
        <taxon>Bacillales</taxon>
        <taxon>Paenibacillaceae</taxon>
        <taxon>Paenibacillus</taxon>
    </lineage>
</organism>
<dbReference type="Pfam" id="PF13408">
    <property type="entry name" value="Zn_ribbon_recom"/>
    <property type="match status" value="1"/>
</dbReference>
<feature type="domain" description="Recombinase" evidence="3">
    <location>
        <begin position="2"/>
        <end position="54"/>
    </location>
</feature>
<dbReference type="InterPro" id="IPR025827">
    <property type="entry name" value="Zn_ribbon_recom_dom"/>
</dbReference>
<evidence type="ECO:0000256" key="2">
    <source>
        <dbReference type="ARBA" id="ARBA00023172"/>
    </source>
</evidence>
<gene>
    <name evidence="5" type="ORF">PAESOLCIP111_05922</name>
</gene>
<dbReference type="GO" id="GO:0000150">
    <property type="term" value="F:DNA strand exchange activity"/>
    <property type="evidence" value="ECO:0007669"/>
    <property type="project" value="InterPro"/>
</dbReference>
<evidence type="ECO:0000259" key="4">
    <source>
        <dbReference type="Pfam" id="PF13408"/>
    </source>
</evidence>
<name>A0A916K9Z1_9BACL</name>
<keyword evidence="6" id="KW-1185">Reference proteome</keyword>
<comment type="caution">
    <text evidence="5">The sequence shown here is derived from an EMBL/GenBank/DDBJ whole genome shotgun (WGS) entry which is preliminary data.</text>
</comment>